<dbReference type="CDD" id="cd00082">
    <property type="entry name" value="HisKA"/>
    <property type="match status" value="1"/>
</dbReference>
<dbReference type="CDD" id="cd17546">
    <property type="entry name" value="REC_hyHK_CKI1_RcsC-like"/>
    <property type="match status" value="1"/>
</dbReference>
<keyword evidence="4" id="KW-1003">Cell membrane</keyword>
<keyword evidence="8 17" id="KW-0067">ATP-binding</keyword>
<evidence type="ECO:0000256" key="6">
    <source>
        <dbReference type="ARBA" id="ARBA00022692"/>
    </source>
</evidence>
<comment type="caution">
    <text evidence="17">The sequence shown here is derived from an EMBL/GenBank/DDBJ whole genome shotgun (WGS) entry which is preliminary data.</text>
</comment>
<name>A0ABW4B1L1_9GAMM</name>
<dbReference type="SMART" id="SM00388">
    <property type="entry name" value="HisKA"/>
    <property type="match status" value="1"/>
</dbReference>
<evidence type="ECO:0000256" key="14">
    <source>
        <dbReference type="SAM" id="Phobius"/>
    </source>
</evidence>
<comment type="subcellular location">
    <subcellularLocation>
        <location evidence="2">Cell membrane</location>
        <topology evidence="2">Multi-pass membrane protein</topology>
    </subcellularLocation>
</comment>
<dbReference type="EMBL" id="JBHTMN010000011">
    <property type="protein sequence ID" value="MFD1383796.1"/>
    <property type="molecule type" value="Genomic_DNA"/>
</dbReference>
<evidence type="ECO:0000256" key="8">
    <source>
        <dbReference type="ARBA" id="ARBA00022840"/>
    </source>
</evidence>
<keyword evidence="5 12" id="KW-0597">Phosphoprotein</keyword>
<dbReference type="Pfam" id="PF02518">
    <property type="entry name" value="HATPase_c"/>
    <property type="match status" value="1"/>
</dbReference>
<dbReference type="PRINTS" id="PR00344">
    <property type="entry name" value="BCTRLSENSOR"/>
</dbReference>
<evidence type="ECO:0000256" key="4">
    <source>
        <dbReference type="ARBA" id="ARBA00022475"/>
    </source>
</evidence>
<reference evidence="18" key="1">
    <citation type="journal article" date="2019" name="Int. J. Syst. Evol. Microbiol.">
        <title>The Global Catalogue of Microorganisms (GCM) 10K type strain sequencing project: providing services to taxonomists for standard genome sequencing and annotation.</title>
        <authorList>
            <consortium name="The Broad Institute Genomics Platform"/>
            <consortium name="The Broad Institute Genome Sequencing Center for Infectious Disease"/>
            <person name="Wu L."/>
            <person name="Ma J."/>
        </authorList>
    </citation>
    <scope>NUCLEOTIDE SEQUENCE [LARGE SCALE GENOMIC DNA]</scope>
    <source>
        <strain evidence="18">JCM 30774</strain>
    </source>
</reference>
<dbReference type="Pfam" id="PF00072">
    <property type="entry name" value="Response_reg"/>
    <property type="match status" value="1"/>
</dbReference>
<dbReference type="InterPro" id="IPR004358">
    <property type="entry name" value="Sig_transdc_His_kin-like_C"/>
</dbReference>
<evidence type="ECO:0000259" key="15">
    <source>
        <dbReference type="PROSITE" id="PS50109"/>
    </source>
</evidence>
<evidence type="ECO:0000256" key="12">
    <source>
        <dbReference type="PROSITE-ProRule" id="PRU00169"/>
    </source>
</evidence>
<dbReference type="GO" id="GO:0005524">
    <property type="term" value="F:ATP binding"/>
    <property type="evidence" value="ECO:0007669"/>
    <property type="project" value="UniProtKB-KW"/>
</dbReference>
<evidence type="ECO:0000256" key="1">
    <source>
        <dbReference type="ARBA" id="ARBA00000085"/>
    </source>
</evidence>
<dbReference type="Gene3D" id="3.30.565.10">
    <property type="entry name" value="Histidine kinase-like ATPase, C-terminal domain"/>
    <property type="match status" value="1"/>
</dbReference>
<dbReference type="Gene3D" id="3.40.50.2300">
    <property type="match status" value="1"/>
</dbReference>
<comment type="catalytic activity">
    <reaction evidence="1">
        <text>ATP + protein L-histidine = ADP + protein N-phospho-L-histidine.</text>
        <dbReference type="EC" id="2.7.13.3"/>
    </reaction>
</comment>
<dbReference type="EC" id="2.7.13.3" evidence="3"/>
<dbReference type="RefSeq" id="WP_377367404.1">
    <property type="nucleotide sequence ID" value="NZ_JBHTMN010000011.1"/>
</dbReference>
<evidence type="ECO:0000259" key="16">
    <source>
        <dbReference type="PROSITE" id="PS50110"/>
    </source>
</evidence>
<dbReference type="SMART" id="SM00448">
    <property type="entry name" value="REC"/>
    <property type="match status" value="1"/>
</dbReference>
<dbReference type="SUPFAM" id="SSF52172">
    <property type="entry name" value="CheY-like"/>
    <property type="match status" value="1"/>
</dbReference>
<keyword evidence="7" id="KW-0547">Nucleotide-binding</keyword>
<dbReference type="SUPFAM" id="SSF55874">
    <property type="entry name" value="ATPase domain of HSP90 chaperone/DNA topoisomerase II/histidine kinase"/>
    <property type="match status" value="1"/>
</dbReference>
<evidence type="ECO:0000256" key="13">
    <source>
        <dbReference type="SAM" id="Coils"/>
    </source>
</evidence>
<dbReference type="InterPro" id="IPR005467">
    <property type="entry name" value="His_kinase_dom"/>
</dbReference>
<dbReference type="Proteomes" id="UP001597059">
    <property type="component" value="Unassembled WGS sequence"/>
</dbReference>
<feature type="transmembrane region" description="Helical" evidence="14">
    <location>
        <begin position="179"/>
        <end position="202"/>
    </location>
</feature>
<dbReference type="Gene3D" id="1.20.120.160">
    <property type="entry name" value="HPT domain"/>
    <property type="match status" value="1"/>
</dbReference>
<evidence type="ECO:0000256" key="10">
    <source>
        <dbReference type="ARBA" id="ARBA00023012"/>
    </source>
</evidence>
<dbReference type="SUPFAM" id="SSF47226">
    <property type="entry name" value="Histidine-containing phosphotransfer domain, HPT domain"/>
    <property type="match status" value="1"/>
</dbReference>
<dbReference type="InterPro" id="IPR011006">
    <property type="entry name" value="CheY-like_superfamily"/>
</dbReference>
<dbReference type="PROSITE" id="PS50109">
    <property type="entry name" value="HIS_KIN"/>
    <property type="match status" value="1"/>
</dbReference>
<gene>
    <name evidence="17" type="ORF">ACFQ45_10475</name>
</gene>
<feature type="modified residue" description="4-aspartylphosphate" evidence="12">
    <location>
        <position position="639"/>
    </location>
</feature>
<dbReference type="Pfam" id="PF00512">
    <property type="entry name" value="HisKA"/>
    <property type="match status" value="1"/>
</dbReference>
<feature type="transmembrane region" description="Helical" evidence="14">
    <location>
        <begin position="12"/>
        <end position="32"/>
    </location>
</feature>
<dbReference type="InterPro" id="IPR003594">
    <property type="entry name" value="HATPase_dom"/>
</dbReference>
<dbReference type="PANTHER" id="PTHR45339">
    <property type="entry name" value="HYBRID SIGNAL TRANSDUCTION HISTIDINE KINASE J"/>
    <property type="match status" value="1"/>
</dbReference>
<sequence length="916" mass="101965">MRTIFKTRAGKVIATLVPAAAMFLIVVVLLYLQIVERQQDLLSAAEEDALWASYQLDREALKLRNAVRLWEDSATDLDRMEEAQLRFDILYSRLNVVSEGQLKDLFNQLPNAEERRRELRQRLNAIDSRLFSGNVGPSDLDFISEHVNALLSTTEQVVLDALARRSADKVDARNDMMRLFSYLGVLVALLTTTMVVIIVMLVRQVKISLMSYKRTKALANELQETALAAQAATKAKSDFLATMSHEIRTPMNAIIGMSHLALDTELHPKQRNYLNKIQNSANNLLLIINDILDFSKVEAGKLQLEYAPFNLDEVLEYVYEICRSGSDSKGLDLIVERDFELQNQLIGDVTRIKQILVNILGNAVKFTHFGQVILEVKREGDSLQFVISDTGIGIESENDIFDGFSQADTSTTRIYGGTGLGLGISKRLVNLMGGDISFESKVGEGTVFYVSLPLQPESNRPSIKEFPLLVLTQDNIAAEHLARLNLSFQHIGKGEKVSDTSVLIVSDDLSDLLSDDEAGALHSSFCGRVIIVGHNLRVELQFPWEQLALITPKKLEQTIDKLRTKGANTDVESALPLALFHECDSLLGKKILLAEDNIVNSEIATALLEKLGVEVLAVENGKAAVEEAQKHSFDLILMDVQMPIMDGYQATQGIIQALGEDHPPILALTAGALDTDREHALSAGMSDFLTKPLDPLLLLNKLEHWLVGESVNNVIPMNQSMTAKAFSPELGLYRFGGDDHQYHEVLERFLVLLQPYTGEHEDTIPTTSYELHSIKGAAANIGGESFAREIAALELLISENHAAQEQRIQVNRIVDAAIELKALVTRYLKIDLIEDQSATAQLSPTDKDLTEEFIERVSRLKESLEIGEADVDDQISEIIELYGPDHNENLLEIQKLIHNYDYDLAIDRLRAHCKSA</sequence>
<evidence type="ECO:0000256" key="7">
    <source>
        <dbReference type="ARBA" id="ARBA00022741"/>
    </source>
</evidence>
<dbReference type="CDD" id="cd16922">
    <property type="entry name" value="HATPase_EvgS-ArcB-TorS-like"/>
    <property type="match status" value="1"/>
</dbReference>
<dbReference type="PROSITE" id="PS50110">
    <property type="entry name" value="RESPONSE_REGULATORY"/>
    <property type="match status" value="1"/>
</dbReference>
<feature type="domain" description="Response regulatory" evidence="16">
    <location>
        <begin position="590"/>
        <end position="706"/>
    </location>
</feature>
<dbReference type="InterPro" id="IPR036097">
    <property type="entry name" value="HisK_dim/P_sf"/>
</dbReference>
<dbReference type="InterPro" id="IPR003661">
    <property type="entry name" value="HisK_dim/P_dom"/>
</dbReference>
<keyword evidence="6 14" id="KW-0812">Transmembrane</keyword>
<keyword evidence="9 14" id="KW-1133">Transmembrane helix</keyword>
<accession>A0ABW4B1L1</accession>
<evidence type="ECO:0000256" key="5">
    <source>
        <dbReference type="ARBA" id="ARBA00022553"/>
    </source>
</evidence>
<dbReference type="SUPFAM" id="SSF47384">
    <property type="entry name" value="Homodimeric domain of signal transducing histidine kinase"/>
    <property type="match status" value="1"/>
</dbReference>
<dbReference type="InterPro" id="IPR036641">
    <property type="entry name" value="HPT_dom_sf"/>
</dbReference>
<proteinExistence type="predicted"/>
<dbReference type="PANTHER" id="PTHR45339:SF1">
    <property type="entry name" value="HYBRID SIGNAL TRANSDUCTION HISTIDINE KINASE J"/>
    <property type="match status" value="1"/>
</dbReference>
<keyword evidence="11 14" id="KW-0472">Membrane</keyword>
<evidence type="ECO:0000256" key="9">
    <source>
        <dbReference type="ARBA" id="ARBA00022989"/>
    </source>
</evidence>
<dbReference type="Gene3D" id="1.10.287.130">
    <property type="match status" value="1"/>
</dbReference>
<dbReference type="SMART" id="SM00387">
    <property type="entry name" value="HATPase_c"/>
    <property type="match status" value="1"/>
</dbReference>
<evidence type="ECO:0000313" key="18">
    <source>
        <dbReference type="Proteomes" id="UP001597059"/>
    </source>
</evidence>
<dbReference type="InterPro" id="IPR036890">
    <property type="entry name" value="HATPase_C_sf"/>
</dbReference>
<dbReference type="InterPro" id="IPR001789">
    <property type="entry name" value="Sig_transdc_resp-reg_receiver"/>
</dbReference>
<feature type="domain" description="Histidine kinase" evidence="15">
    <location>
        <begin position="242"/>
        <end position="456"/>
    </location>
</feature>
<evidence type="ECO:0000313" key="17">
    <source>
        <dbReference type="EMBL" id="MFD1383796.1"/>
    </source>
</evidence>
<protein>
    <recommendedName>
        <fullName evidence="3">histidine kinase</fullName>
        <ecNumber evidence="3">2.7.13.3</ecNumber>
    </recommendedName>
</protein>
<evidence type="ECO:0000256" key="11">
    <source>
        <dbReference type="ARBA" id="ARBA00023136"/>
    </source>
</evidence>
<keyword evidence="13" id="KW-0175">Coiled coil</keyword>
<organism evidence="17 18">
    <name type="scientific">Rhodanobacter aciditrophus</name>
    <dbReference type="NCBI Taxonomy" id="1623218"/>
    <lineage>
        <taxon>Bacteria</taxon>
        <taxon>Pseudomonadati</taxon>
        <taxon>Pseudomonadota</taxon>
        <taxon>Gammaproteobacteria</taxon>
        <taxon>Lysobacterales</taxon>
        <taxon>Rhodanobacteraceae</taxon>
        <taxon>Rhodanobacter</taxon>
    </lineage>
</organism>
<keyword evidence="10" id="KW-0902">Two-component regulatory system</keyword>
<evidence type="ECO:0000256" key="2">
    <source>
        <dbReference type="ARBA" id="ARBA00004651"/>
    </source>
</evidence>
<feature type="coiled-coil region" evidence="13">
    <location>
        <begin position="102"/>
        <end position="129"/>
    </location>
</feature>
<evidence type="ECO:0000256" key="3">
    <source>
        <dbReference type="ARBA" id="ARBA00012438"/>
    </source>
</evidence>
<keyword evidence="18" id="KW-1185">Reference proteome</keyword>